<dbReference type="AlphaFoldDB" id="A0A9C7L8R4"/>
<name>A0A9C7L8R4_9BACI</name>
<proteinExistence type="predicted"/>
<dbReference type="RefSeq" id="WP_230495290.1">
    <property type="nucleotide sequence ID" value="NZ_CAKJTG010000003.1"/>
</dbReference>
<evidence type="ECO:0000313" key="1">
    <source>
        <dbReference type="EMBL" id="CAG9607021.1"/>
    </source>
</evidence>
<gene>
    <name evidence="1" type="ORF">NEOCIP111885_00709</name>
</gene>
<keyword evidence="2" id="KW-1185">Reference proteome</keyword>
<sequence>MLDKRMLVELQEFLDIHLHRMVKSDIKEASDFIEYNLSESVQQSEIEDFIKINRKPTLQKVLFDFIDKKASSDSEVYKKAGLDRKHFSKIRSNSNYRPGKNTIMALALALELNKKDTNKLLSSAGYSLSDSDTTDLIIQFCLEKKIYDIDYVNQTLDYFSLKPLSGVL</sequence>
<comment type="caution">
    <text evidence="1">The sequence shown here is derived from an EMBL/GenBank/DDBJ whole genome shotgun (WGS) entry which is preliminary data.</text>
</comment>
<dbReference type="Proteomes" id="UP000789845">
    <property type="component" value="Unassembled WGS sequence"/>
</dbReference>
<dbReference type="EMBL" id="CAKJTG010000003">
    <property type="protein sequence ID" value="CAG9607021.1"/>
    <property type="molecule type" value="Genomic_DNA"/>
</dbReference>
<evidence type="ECO:0000313" key="2">
    <source>
        <dbReference type="Proteomes" id="UP000789845"/>
    </source>
</evidence>
<organism evidence="1 2">
    <name type="scientific">Pseudoneobacillus rhizosphaerae</name>
    <dbReference type="NCBI Taxonomy" id="2880968"/>
    <lineage>
        <taxon>Bacteria</taxon>
        <taxon>Bacillati</taxon>
        <taxon>Bacillota</taxon>
        <taxon>Bacilli</taxon>
        <taxon>Bacillales</taxon>
        <taxon>Bacillaceae</taxon>
        <taxon>Pseudoneobacillus</taxon>
    </lineage>
</organism>
<protein>
    <submittedName>
        <fullName evidence="1">Uncharacterized protein</fullName>
    </submittedName>
</protein>
<accession>A0A9C7L8R4</accession>
<reference evidence="1" key="1">
    <citation type="submission" date="2021-10" db="EMBL/GenBank/DDBJ databases">
        <authorList>
            <person name="Criscuolo A."/>
        </authorList>
    </citation>
    <scope>NUCLEOTIDE SEQUENCE</scope>
    <source>
        <strain evidence="1">CIP111885</strain>
    </source>
</reference>